<proteinExistence type="predicted"/>
<organism evidence="2">
    <name type="scientific">Solanum lycopersicum</name>
    <name type="common">Tomato</name>
    <name type="synonym">Lycopersicon esculentum</name>
    <dbReference type="NCBI Taxonomy" id="4081"/>
    <lineage>
        <taxon>Eukaryota</taxon>
        <taxon>Viridiplantae</taxon>
        <taxon>Streptophyta</taxon>
        <taxon>Embryophyta</taxon>
        <taxon>Tracheophyta</taxon>
        <taxon>Spermatophyta</taxon>
        <taxon>Magnoliopsida</taxon>
        <taxon>eudicotyledons</taxon>
        <taxon>Gunneridae</taxon>
        <taxon>Pentapetalae</taxon>
        <taxon>asterids</taxon>
        <taxon>lamiids</taxon>
        <taxon>Solanales</taxon>
        <taxon>Solanaceae</taxon>
        <taxon>Solanoideae</taxon>
        <taxon>Solaneae</taxon>
        <taxon>Solanum</taxon>
        <taxon>Solanum subgen. Lycopersicon</taxon>
    </lineage>
</organism>
<keyword evidence="3" id="KW-1185">Reference proteome</keyword>
<dbReference type="PhylomeDB" id="K4AV87"/>
<evidence type="ECO:0000313" key="3">
    <source>
        <dbReference type="Proteomes" id="UP000004994"/>
    </source>
</evidence>
<dbReference type="EnsemblPlants" id="Solyc01g034050.1.1">
    <property type="protein sequence ID" value="Solyc01g034050.1.1"/>
    <property type="gene ID" value="Solyc01g034050.1"/>
</dbReference>
<dbReference type="InParanoid" id="K4AV87"/>
<reference evidence="2" key="2">
    <citation type="submission" date="2015-06" db="UniProtKB">
        <authorList>
            <consortium name="EnsemblPlants"/>
        </authorList>
    </citation>
    <scope>IDENTIFICATION</scope>
    <source>
        <strain evidence="2">cv. Heinz 1706</strain>
    </source>
</reference>
<feature type="region of interest" description="Disordered" evidence="1">
    <location>
        <begin position="1"/>
        <end position="27"/>
    </location>
</feature>
<dbReference type="HOGENOM" id="CLU_153503_0_0_1"/>
<evidence type="ECO:0000256" key="1">
    <source>
        <dbReference type="SAM" id="MobiDB-lite"/>
    </source>
</evidence>
<dbReference type="Proteomes" id="UP000004994">
    <property type="component" value="Chromosome 1"/>
</dbReference>
<dbReference type="Gene3D" id="2.170.270.10">
    <property type="entry name" value="SET domain"/>
    <property type="match status" value="1"/>
</dbReference>
<evidence type="ECO:0000313" key="2">
    <source>
        <dbReference type="EnsemblPlants" id="Solyc01g034050.1.1"/>
    </source>
</evidence>
<sequence>MLHETSSRNKRAAAETREQLQKQDRPAAKIREQLQKQDRPAVSISYIEIAGTTATRQKALKEQYLFSCTCIRCIMLGQNDDIQESAVLEGYRCKDKRCTGFLLRDSGFTCQLCGLVRDKEEIKNTVHEIQSLSEKASFSLPCGRILCI</sequence>
<dbReference type="STRING" id="4081.K4AV87"/>
<protein>
    <submittedName>
        <fullName evidence="2">Uncharacterized protein</fullName>
    </submittedName>
</protein>
<accession>K4AV87</accession>
<dbReference type="PaxDb" id="4081-Solyc01g034050.1.1"/>
<dbReference type="AlphaFoldDB" id="K4AV87"/>
<name>K4AV87_SOLLC</name>
<dbReference type="InterPro" id="IPR046341">
    <property type="entry name" value="SET_dom_sf"/>
</dbReference>
<reference evidence="2" key="1">
    <citation type="journal article" date="2012" name="Nature">
        <title>The tomato genome sequence provides insights into fleshy fruit evolution.</title>
        <authorList>
            <consortium name="Tomato Genome Consortium"/>
        </authorList>
    </citation>
    <scope>NUCLEOTIDE SEQUENCE [LARGE SCALE GENOMIC DNA]</scope>
    <source>
        <strain evidence="2">cv. Heinz 1706</strain>
    </source>
</reference>
<dbReference type="Gramene" id="Solyc01g034050.1.1">
    <property type="protein sequence ID" value="Solyc01g034050.1.1"/>
    <property type="gene ID" value="Solyc01g034050.1"/>
</dbReference>
<dbReference type="eggNOG" id="KOG2084">
    <property type="taxonomic scope" value="Eukaryota"/>
</dbReference>